<dbReference type="Proteomes" id="UP000235703">
    <property type="component" value="Unassembled WGS sequence"/>
</dbReference>
<comment type="caution">
    <text evidence="1">The sequence shown here is derived from an EMBL/GenBank/DDBJ whole genome shotgun (WGS) entry which is preliminary data.</text>
</comment>
<proteinExistence type="predicted"/>
<dbReference type="AlphaFoldDB" id="A0A2N6PHV7"/>
<dbReference type="OrthoDB" id="9778515at2"/>
<reference evidence="1 2" key="1">
    <citation type="submission" date="2017-09" db="EMBL/GenBank/DDBJ databases">
        <title>Bacterial strain isolated from the female urinary microbiota.</title>
        <authorList>
            <person name="Thomas-White K."/>
            <person name="Kumar N."/>
            <person name="Forster S."/>
            <person name="Putonti C."/>
            <person name="Lawley T."/>
            <person name="Wolfe A.J."/>
        </authorList>
    </citation>
    <scope>NUCLEOTIDE SEQUENCE [LARGE SCALE GENOMIC DNA]</scope>
    <source>
        <strain evidence="1 2">UMB0680</strain>
    </source>
</reference>
<accession>A0A2N6PHV7</accession>
<protein>
    <submittedName>
        <fullName evidence="1">Uncharacterized protein</fullName>
    </submittedName>
</protein>
<sequence length="79" mass="7800">MKGTGVTLDGGGFSTAEDGTPVIGDCLLALTGHYAAAVFTDGTLADAVAEGGQRHALRLVGGPAGTLPGFGHDGTRAFR</sequence>
<organism evidence="1 2">
    <name type="scientific">Brevibacterium luteolum</name>
    <dbReference type="NCBI Taxonomy" id="199591"/>
    <lineage>
        <taxon>Bacteria</taxon>
        <taxon>Bacillati</taxon>
        <taxon>Actinomycetota</taxon>
        <taxon>Actinomycetes</taxon>
        <taxon>Micrococcales</taxon>
        <taxon>Brevibacteriaceae</taxon>
        <taxon>Brevibacterium</taxon>
    </lineage>
</organism>
<dbReference type="EMBL" id="PNFZ01000003">
    <property type="protein sequence ID" value="PMB98259.1"/>
    <property type="molecule type" value="Genomic_DNA"/>
</dbReference>
<dbReference type="RefSeq" id="WP_102162055.1">
    <property type="nucleotide sequence ID" value="NZ_PNFZ01000003.1"/>
</dbReference>
<keyword evidence="2" id="KW-1185">Reference proteome</keyword>
<evidence type="ECO:0000313" key="1">
    <source>
        <dbReference type="EMBL" id="PMB98259.1"/>
    </source>
</evidence>
<name>A0A2N6PHV7_9MICO</name>
<gene>
    <name evidence="1" type="ORF">CJ198_07810</name>
</gene>
<evidence type="ECO:0000313" key="2">
    <source>
        <dbReference type="Proteomes" id="UP000235703"/>
    </source>
</evidence>